<gene>
    <name evidence="2" type="ORF">GPECTOR_13g843</name>
</gene>
<organism evidence="2 3">
    <name type="scientific">Gonium pectorale</name>
    <name type="common">Green alga</name>
    <dbReference type="NCBI Taxonomy" id="33097"/>
    <lineage>
        <taxon>Eukaryota</taxon>
        <taxon>Viridiplantae</taxon>
        <taxon>Chlorophyta</taxon>
        <taxon>core chlorophytes</taxon>
        <taxon>Chlorophyceae</taxon>
        <taxon>CS clade</taxon>
        <taxon>Chlamydomonadales</taxon>
        <taxon>Volvocaceae</taxon>
        <taxon>Gonium</taxon>
    </lineage>
</organism>
<dbReference type="GO" id="GO:0004674">
    <property type="term" value="F:protein serine/threonine kinase activity"/>
    <property type="evidence" value="ECO:0007669"/>
    <property type="project" value="TreeGrafter"/>
</dbReference>
<dbReference type="Gene3D" id="3.30.200.20">
    <property type="entry name" value="Phosphorylase Kinase, domain 1"/>
    <property type="match status" value="1"/>
</dbReference>
<name>A0A150GNK7_GONPE</name>
<dbReference type="InterPro" id="IPR000719">
    <property type="entry name" value="Prot_kinase_dom"/>
</dbReference>
<keyword evidence="3" id="KW-1185">Reference proteome</keyword>
<reference evidence="3" key="1">
    <citation type="journal article" date="2016" name="Nat. Commun.">
        <title>The Gonium pectorale genome demonstrates co-option of cell cycle regulation during the evolution of multicellularity.</title>
        <authorList>
            <person name="Hanschen E.R."/>
            <person name="Marriage T.N."/>
            <person name="Ferris P.J."/>
            <person name="Hamaji T."/>
            <person name="Toyoda A."/>
            <person name="Fujiyama A."/>
            <person name="Neme R."/>
            <person name="Noguchi H."/>
            <person name="Minakuchi Y."/>
            <person name="Suzuki M."/>
            <person name="Kawai-Toyooka H."/>
            <person name="Smith D.R."/>
            <person name="Sparks H."/>
            <person name="Anderson J."/>
            <person name="Bakaric R."/>
            <person name="Luria V."/>
            <person name="Karger A."/>
            <person name="Kirschner M.W."/>
            <person name="Durand P.M."/>
            <person name="Michod R.E."/>
            <person name="Nozaki H."/>
            <person name="Olson B.J."/>
        </authorList>
    </citation>
    <scope>NUCLEOTIDE SEQUENCE [LARGE SCALE GENOMIC DNA]</scope>
    <source>
        <strain evidence="3">NIES-2863</strain>
    </source>
</reference>
<dbReference type="AlphaFoldDB" id="A0A150GNK7"/>
<dbReference type="InterPro" id="IPR011009">
    <property type="entry name" value="Kinase-like_dom_sf"/>
</dbReference>
<sequence>MGMSNDASRVRRHARRPAFASTSASAAVISSLTPPRADVLLDVKPGPAGEVTLLPTVLGKGGFGRVVEGMYQGHLVGVKLILDLSLDTWGLSADAATATAKLAQGAKTGGCLASDDQAAAKRNLEDAAAALAQEVTVLSRCHHPNIVNLLAACLVPPRLCLVMERCETSLDKLLYGRPGQLLPME</sequence>
<accession>A0A150GNK7</accession>
<dbReference type="InterPro" id="IPR001245">
    <property type="entry name" value="Ser-Thr/Tyr_kinase_cat_dom"/>
</dbReference>
<dbReference type="STRING" id="33097.A0A150GNK7"/>
<feature type="domain" description="Protein kinase" evidence="1">
    <location>
        <begin position="52"/>
        <end position="185"/>
    </location>
</feature>
<dbReference type="PANTHER" id="PTHR44329:SF214">
    <property type="entry name" value="PROTEIN KINASE DOMAIN-CONTAINING PROTEIN"/>
    <property type="match status" value="1"/>
</dbReference>
<dbReference type="PROSITE" id="PS50011">
    <property type="entry name" value="PROTEIN_KINASE_DOM"/>
    <property type="match status" value="1"/>
</dbReference>
<evidence type="ECO:0000259" key="1">
    <source>
        <dbReference type="PROSITE" id="PS50011"/>
    </source>
</evidence>
<dbReference type="InterPro" id="IPR051681">
    <property type="entry name" value="Ser/Thr_Kinases-Pseudokinases"/>
</dbReference>
<evidence type="ECO:0000313" key="2">
    <source>
        <dbReference type="EMBL" id="KXZ51355.1"/>
    </source>
</evidence>
<comment type="caution">
    <text evidence="2">The sequence shown here is derived from an EMBL/GenBank/DDBJ whole genome shotgun (WGS) entry which is preliminary data.</text>
</comment>
<dbReference type="EMBL" id="LSYV01000014">
    <property type="protein sequence ID" value="KXZ51355.1"/>
    <property type="molecule type" value="Genomic_DNA"/>
</dbReference>
<dbReference type="PANTHER" id="PTHR44329">
    <property type="entry name" value="SERINE/THREONINE-PROTEIN KINASE TNNI3K-RELATED"/>
    <property type="match status" value="1"/>
</dbReference>
<dbReference type="OrthoDB" id="4062651at2759"/>
<evidence type="ECO:0000313" key="3">
    <source>
        <dbReference type="Proteomes" id="UP000075714"/>
    </source>
</evidence>
<dbReference type="Proteomes" id="UP000075714">
    <property type="component" value="Unassembled WGS sequence"/>
</dbReference>
<dbReference type="SUPFAM" id="SSF56112">
    <property type="entry name" value="Protein kinase-like (PK-like)"/>
    <property type="match status" value="1"/>
</dbReference>
<dbReference type="Pfam" id="PF07714">
    <property type="entry name" value="PK_Tyr_Ser-Thr"/>
    <property type="match status" value="1"/>
</dbReference>
<protein>
    <recommendedName>
        <fullName evidence="1">Protein kinase domain-containing protein</fullName>
    </recommendedName>
</protein>
<dbReference type="GO" id="GO:0005524">
    <property type="term" value="F:ATP binding"/>
    <property type="evidence" value="ECO:0007669"/>
    <property type="project" value="InterPro"/>
</dbReference>
<proteinExistence type="predicted"/>